<reference evidence="4 5" key="1">
    <citation type="journal article" date="2021" name="Genome Biol. Evol.">
        <title>The evolution of interdependence in a four-way mealybug symbiosis.</title>
        <authorList>
            <person name="Garber A.I."/>
            <person name="Kupper M."/>
            <person name="Laetsch D.R."/>
            <person name="Weldon S.R."/>
            <person name="Ladinsky M.S."/>
            <person name="Bjorkman P.J."/>
            <person name="McCutcheon J.P."/>
        </authorList>
    </citation>
    <scope>NUCLEOTIDE SEQUENCE [LARGE SCALE GENOMIC DNA]</scope>
    <source>
        <strain evidence="4">SOD</strain>
    </source>
</reference>
<dbReference type="Gene3D" id="1.20.1600.10">
    <property type="entry name" value="Outer membrane efflux proteins (OEP)"/>
    <property type="match status" value="1"/>
</dbReference>
<proteinExistence type="inferred from homology"/>
<dbReference type="InterPro" id="IPR003423">
    <property type="entry name" value="OMP_efflux"/>
</dbReference>
<keyword evidence="3" id="KW-0175">Coiled coil</keyword>
<dbReference type="Proteomes" id="UP000811282">
    <property type="component" value="Unassembled WGS sequence"/>
</dbReference>
<sequence length="283" mass="29828">MAWRMILSALTGGAFSQPAPGSVSGNGACDRRSPRALALFIAGCGGHPVGPDYRPPATALISRAGSLPLHNTDAGAPMTAADALASARPLPPYWWRLYQDPQLDALVRQALARNTDLRLAMANLERQQALLKEAASAQNPSLSANAEPYYGHPSGLSVLEPGYVPDNAWRYDGGLSLSYQLDLFGQIQRALEAASADSEAAQAALDLVKINVAANTARAYADLCATGLQLMTTRHSIELQQRSVDLTRRLLQAGRTGELDTVRSRATATAQGHVAAAGSAASE</sequence>
<evidence type="ECO:0000313" key="4">
    <source>
        <dbReference type="EMBL" id="MBT9431144.1"/>
    </source>
</evidence>
<feature type="coiled-coil region" evidence="3">
    <location>
        <begin position="107"/>
        <end position="134"/>
    </location>
</feature>
<dbReference type="EMBL" id="JAFJYC010000001">
    <property type="protein sequence ID" value="MBT9431144.1"/>
    <property type="molecule type" value="Genomic_DNA"/>
</dbReference>
<dbReference type="PANTHER" id="PTHR30203:SF21">
    <property type="entry name" value="OUTER MEMBRANE COMPONENT OF MULTIDRUG EFFLUX PUMP-RELATED"/>
    <property type="match status" value="1"/>
</dbReference>
<name>A0ABS5Y909_9GAMM</name>
<protein>
    <submittedName>
        <fullName evidence="4">TolC family protein</fullName>
    </submittedName>
</protein>
<evidence type="ECO:0000256" key="3">
    <source>
        <dbReference type="SAM" id="Coils"/>
    </source>
</evidence>
<dbReference type="InterPro" id="IPR010131">
    <property type="entry name" value="MdtP/NodT-like"/>
</dbReference>
<comment type="similarity">
    <text evidence="2">Belongs to the outer membrane factor (OMF) (TC 1.B.17) family.</text>
</comment>
<dbReference type="SUPFAM" id="SSF56954">
    <property type="entry name" value="Outer membrane efflux proteins (OEP)"/>
    <property type="match status" value="1"/>
</dbReference>
<comment type="caution">
    <text evidence="4">The sequence shown here is derived from an EMBL/GenBank/DDBJ whole genome shotgun (WGS) entry which is preliminary data.</text>
</comment>
<dbReference type="RefSeq" id="WP_215668306.1">
    <property type="nucleotide sequence ID" value="NZ_JAFJYC010000001.1"/>
</dbReference>
<keyword evidence="5" id="KW-1185">Reference proteome</keyword>
<evidence type="ECO:0000256" key="1">
    <source>
        <dbReference type="ARBA" id="ARBA00004459"/>
    </source>
</evidence>
<comment type="subcellular location">
    <subcellularLocation>
        <location evidence="1">Cell outer membrane</location>
        <topology evidence="1">Lipid-anchor</topology>
    </subcellularLocation>
</comment>
<evidence type="ECO:0000313" key="5">
    <source>
        <dbReference type="Proteomes" id="UP000811282"/>
    </source>
</evidence>
<gene>
    <name evidence="4" type="ORF">JZM24_01325</name>
</gene>
<evidence type="ECO:0000256" key="2">
    <source>
        <dbReference type="ARBA" id="ARBA00007613"/>
    </source>
</evidence>
<dbReference type="PANTHER" id="PTHR30203">
    <property type="entry name" value="OUTER MEMBRANE CATION EFFLUX PROTEIN"/>
    <property type="match status" value="1"/>
</dbReference>
<accession>A0ABS5Y909</accession>
<dbReference type="Pfam" id="PF02321">
    <property type="entry name" value="OEP"/>
    <property type="match status" value="1"/>
</dbReference>
<organism evidence="4 5">
    <name type="scientific">Candidatus Sodalis endolongispinus</name>
    <dbReference type="NCBI Taxonomy" id="2812662"/>
    <lineage>
        <taxon>Bacteria</taxon>
        <taxon>Pseudomonadati</taxon>
        <taxon>Pseudomonadota</taxon>
        <taxon>Gammaproteobacteria</taxon>
        <taxon>Enterobacterales</taxon>
        <taxon>Bruguierivoracaceae</taxon>
        <taxon>Sodalis</taxon>
    </lineage>
</organism>